<sequence>MKKTIGLAYRFFYLNNNCDFYLLFLAPFSLFNLGVMVASAVISVVYNNQPQLIWFTNFDTFTYQSNTIAAVCVLMYLCKRRCKLFDNNALFLSAAGYLVFTVIFFNLYVLSRVTGFVNVEEHVKGWFSTITSEMPYSFSGNPLTDWISFAQLFLHVIYPASFFGFIWIFFKTYKMREPLHELGKFLLKAGVYPSLYAFYLQTVPFLKIWDNGHDSYSVYGFFSQTKYNSYVWFWSIPIFASMFLILWGLFVINNRYYGAKTKYGKQ</sequence>
<feature type="transmembrane region" description="Helical" evidence="1">
    <location>
        <begin position="52"/>
        <end position="77"/>
    </location>
</feature>
<dbReference type="PaxDb" id="722438-MPNE_0308"/>
<dbReference type="KEGG" id="mpj:MPNE_0308"/>
<dbReference type="Pfam" id="PF07667">
    <property type="entry name" value="DUF1600"/>
    <property type="match status" value="1"/>
</dbReference>
<accession>A0A0H3DPQ0</accession>
<reference evidence="2 3" key="1">
    <citation type="journal article" date="2010" name="Appl. Environ. Microbiol.">
        <title>Targeted chromosomal knockouts in Mycoplasma pneumoniae.</title>
        <authorList>
            <person name="Krishnakumar R."/>
            <person name="Assad-Garcia N."/>
            <person name="Benders G.A."/>
            <person name="Phan Q."/>
            <person name="Montague M.G."/>
            <person name="Glass J.I."/>
        </authorList>
    </citation>
    <scope>NUCLEOTIDE SEQUENCE [LARGE SCALE GENOMIC DNA]</scope>
    <source>
        <strain evidence="3">ATCC 15531 / DSM 22911 / NBRC 14401 / NCTC 10119 / FH</strain>
    </source>
</reference>
<feature type="transmembrane region" description="Helical" evidence="1">
    <location>
        <begin position="89"/>
        <end position="110"/>
    </location>
</feature>
<gene>
    <name evidence="2" type="ordered locus">MPNE_0308</name>
</gene>
<dbReference type="HOGENOM" id="CLU_1053017_0_0_14"/>
<dbReference type="GeneID" id="66609077"/>
<dbReference type="EMBL" id="CP002077">
    <property type="protein sequence ID" value="ADK87164.1"/>
    <property type="molecule type" value="Genomic_DNA"/>
</dbReference>
<proteinExistence type="predicted"/>
<dbReference type="PATRIC" id="fig|722438.3.peg.302"/>
<dbReference type="AlphaFoldDB" id="A0A0H3DPQ0"/>
<dbReference type="eggNOG" id="ENOG5032G6H">
    <property type="taxonomic scope" value="Bacteria"/>
</dbReference>
<feature type="transmembrane region" description="Helical" evidence="1">
    <location>
        <begin position="146"/>
        <end position="170"/>
    </location>
</feature>
<dbReference type="Proteomes" id="UP000007756">
    <property type="component" value="Chromosome"/>
</dbReference>
<evidence type="ECO:0000256" key="1">
    <source>
        <dbReference type="SAM" id="Phobius"/>
    </source>
</evidence>
<feature type="transmembrane region" description="Helical" evidence="1">
    <location>
        <begin position="191"/>
        <end position="209"/>
    </location>
</feature>
<dbReference type="InterPro" id="IPR011631">
    <property type="entry name" value="DUF1600"/>
</dbReference>
<feature type="transmembrane region" description="Helical" evidence="1">
    <location>
        <begin position="229"/>
        <end position="252"/>
    </location>
</feature>
<keyword evidence="1" id="KW-0812">Transmembrane</keyword>
<dbReference type="RefSeq" id="WP_010874631.1">
    <property type="nucleotide sequence ID" value="NZ_CP010546.1"/>
</dbReference>
<name>A0A0H3DPQ0_MYCPB</name>
<organism evidence="2 3">
    <name type="scientific">Mycoplasmoides pneumoniae (strain ATCC 15531 / DSM 23978 / CIP 103766 / NBRC 14401 / NCTC 10119 / FH)</name>
    <name type="common">Mycoplasma pneumoniae</name>
    <dbReference type="NCBI Taxonomy" id="722438"/>
    <lineage>
        <taxon>Bacteria</taxon>
        <taxon>Bacillati</taxon>
        <taxon>Mycoplasmatota</taxon>
        <taxon>Mycoplasmoidales</taxon>
        <taxon>Mycoplasmoidaceae</taxon>
        <taxon>Mycoplasmoides</taxon>
    </lineage>
</organism>
<keyword evidence="1" id="KW-1133">Transmembrane helix</keyword>
<protein>
    <submittedName>
        <fullName evidence="2">Uncharacterized protein</fullName>
    </submittedName>
</protein>
<dbReference type="STRING" id="722438.F539_01510"/>
<dbReference type="PIRSF" id="PIRSF006834">
    <property type="entry name" value="UCP006834"/>
    <property type="match status" value="1"/>
</dbReference>
<keyword evidence="1" id="KW-0472">Membrane</keyword>
<feature type="transmembrane region" description="Helical" evidence="1">
    <location>
        <begin position="20"/>
        <end position="46"/>
    </location>
</feature>
<evidence type="ECO:0000313" key="3">
    <source>
        <dbReference type="Proteomes" id="UP000007756"/>
    </source>
</evidence>
<evidence type="ECO:0000313" key="2">
    <source>
        <dbReference type="EMBL" id="ADK87164.1"/>
    </source>
</evidence>